<dbReference type="PANTHER" id="PTHR10000">
    <property type="entry name" value="PHOSPHOSERINE PHOSPHATASE"/>
    <property type="match status" value="1"/>
</dbReference>
<dbReference type="Gene3D" id="3.40.50.1000">
    <property type="entry name" value="HAD superfamily/HAD-like"/>
    <property type="match status" value="1"/>
</dbReference>
<dbReference type="InterPro" id="IPR023214">
    <property type="entry name" value="HAD_sf"/>
</dbReference>
<keyword evidence="2" id="KW-1185">Reference proteome</keyword>
<dbReference type="GO" id="GO:0000287">
    <property type="term" value="F:magnesium ion binding"/>
    <property type="evidence" value="ECO:0007669"/>
    <property type="project" value="TreeGrafter"/>
</dbReference>
<gene>
    <name evidence="1" type="ORF">D4Z93_06855</name>
</gene>
<dbReference type="OrthoDB" id="9810101at2"/>
<dbReference type="PANTHER" id="PTHR10000:SF8">
    <property type="entry name" value="HAD SUPERFAMILY HYDROLASE-LIKE, TYPE 3"/>
    <property type="match status" value="1"/>
</dbReference>
<protein>
    <submittedName>
        <fullName evidence="1">HAD family hydrolase</fullName>
    </submittedName>
</protein>
<evidence type="ECO:0000313" key="1">
    <source>
        <dbReference type="EMBL" id="AYD40252.1"/>
    </source>
</evidence>
<dbReference type="InterPro" id="IPR006379">
    <property type="entry name" value="HAD-SF_hydro_IIB"/>
</dbReference>
<dbReference type="Gene3D" id="3.30.1240.10">
    <property type="match status" value="1"/>
</dbReference>
<dbReference type="Pfam" id="PF08282">
    <property type="entry name" value="Hydrolase_3"/>
    <property type="match status" value="1"/>
</dbReference>
<reference evidence="1 2" key="1">
    <citation type="journal article" date="2019" name="Int. J. Syst. Evol. Microbiol.">
        <title>Clostridium fermenticellae sp. nov., isolated from the mud in a fermentation cellar for the production of the Chinese liquor, baijiu.</title>
        <authorList>
            <person name="Xu P.X."/>
            <person name="Chai L.J."/>
            <person name="Qiu T."/>
            <person name="Zhang X.J."/>
            <person name="Lu Z.M."/>
            <person name="Xiao C."/>
            <person name="Wang S.T."/>
            <person name="Shen C.H."/>
            <person name="Shi J.S."/>
            <person name="Xu Z.H."/>
        </authorList>
    </citation>
    <scope>NUCLEOTIDE SEQUENCE [LARGE SCALE GENOMIC DNA]</scope>
    <source>
        <strain evidence="1 2">JN500901</strain>
    </source>
</reference>
<dbReference type="SUPFAM" id="SSF56784">
    <property type="entry name" value="HAD-like"/>
    <property type="match status" value="1"/>
</dbReference>
<dbReference type="Proteomes" id="UP000266301">
    <property type="component" value="Chromosome"/>
</dbReference>
<dbReference type="KEGG" id="cfer:D4Z93_06855"/>
<proteinExistence type="predicted"/>
<name>A0A386H3H7_9CLOT</name>
<accession>A0A386H3H7</accession>
<dbReference type="GO" id="GO:0005829">
    <property type="term" value="C:cytosol"/>
    <property type="evidence" value="ECO:0007669"/>
    <property type="project" value="TreeGrafter"/>
</dbReference>
<organism evidence="1 2">
    <name type="scientific">Clostridium fermenticellae</name>
    <dbReference type="NCBI Taxonomy" id="2068654"/>
    <lineage>
        <taxon>Bacteria</taxon>
        <taxon>Bacillati</taxon>
        <taxon>Bacillota</taxon>
        <taxon>Clostridia</taxon>
        <taxon>Eubacteriales</taxon>
        <taxon>Clostridiaceae</taxon>
        <taxon>Clostridium</taxon>
    </lineage>
</organism>
<dbReference type="GO" id="GO:0016791">
    <property type="term" value="F:phosphatase activity"/>
    <property type="evidence" value="ECO:0007669"/>
    <property type="project" value="TreeGrafter"/>
</dbReference>
<evidence type="ECO:0000313" key="2">
    <source>
        <dbReference type="Proteomes" id="UP000266301"/>
    </source>
</evidence>
<keyword evidence="1" id="KW-0378">Hydrolase</keyword>
<dbReference type="InterPro" id="IPR036412">
    <property type="entry name" value="HAD-like_sf"/>
</dbReference>
<dbReference type="NCBIfam" id="TIGR01484">
    <property type="entry name" value="HAD-SF-IIB"/>
    <property type="match status" value="1"/>
</dbReference>
<dbReference type="EMBL" id="CP032416">
    <property type="protein sequence ID" value="AYD40252.1"/>
    <property type="molecule type" value="Genomic_DNA"/>
</dbReference>
<dbReference type="AlphaFoldDB" id="A0A386H3H7"/>
<sequence length="284" mass="32319">MKNFGGVILNLYISDLDGTLLNSDQVISKNSINIINRLIKLGLKFTIATARSYEACQSILEPLNLNIPIILNNGAFIYDTIYNKNVVENYIDDNMVKFILNYYSSKNIFPIVSAANSIGQKKVFYRGIFNYGQNVYINSRKERGDKRLEKIDDFSILKGYNIINIFAIEAKGILDDTYKLFTKKIRGSFHYTEEIYARGFFWLESMNINSSKNSAAKFLKDSLKADKLICFGDNLNDLPLFKLADEKYAVENAYQPLKDLSTGVIESNNKDGVAKFIENNFKSA</sequence>